<keyword evidence="15 17" id="KW-0472">Membrane</keyword>
<name>A0A1C6TU24_9ACTN</name>
<evidence type="ECO:0000256" key="4">
    <source>
        <dbReference type="ARBA" id="ARBA00022448"/>
    </source>
</evidence>
<evidence type="ECO:0000313" key="22">
    <source>
        <dbReference type="Proteomes" id="UP000199001"/>
    </source>
</evidence>
<sequence>MANDHHRRRPQSRLRPVRWRPTPVTLRTRRRVGAGVRLVVALMLAGGTYAAFAPSVRADETPRFSGAAAEGEALFDLGCVTCHGNNAQGVQGRGPSLVGVGAASVEFQVGTGRMPLARQEAQAMRKPQLYTDEQVRQLAAYIQELGGGPVVPDSVGGAIPDADLVRGGELFRINCSQCHAFGGGGGALSSGKYAPSLYPATDRIIYAAMLSGPQNMPVFGDSALTPEQKADVIAYIQQVVQDDRDPGGFNLGRYGPSTEGLTVFLVGIVALVIASLWIAGKS</sequence>
<keyword evidence="8 17" id="KW-0812">Transmembrane</keyword>
<evidence type="ECO:0000256" key="18">
    <source>
        <dbReference type="PIRSR" id="PIRSR000007-50"/>
    </source>
</evidence>
<feature type="binding site" description="covalent" evidence="18">
    <location>
        <position position="175"/>
    </location>
    <ligand>
        <name>heme c</name>
        <dbReference type="ChEBI" id="CHEBI:61717"/>
        <label>2</label>
    </ligand>
</feature>
<dbReference type="PROSITE" id="PS51007">
    <property type="entry name" value="CYTC"/>
    <property type="match status" value="2"/>
</dbReference>
<comment type="caution">
    <text evidence="17">Lacks conserved residue(s) required for the propagation of feature annotation.</text>
</comment>
<dbReference type="STRING" id="47855.GA0070606_0669"/>
<organism evidence="21 22">
    <name type="scientific">Micromonospora citrea</name>
    <dbReference type="NCBI Taxonomy" id="47855"/>
    <lineage>
        <taxon>Bacteria</taxon>
        <taxon>Bacillati</taxon>
        <taxon>Actinomycetota</taxon>
        <taxon>Actinomycetes</taxon>
        <taxon>Micromonosporales</taxon>
        <taxon>Micromonosporaceae</taxon>
        <taxon>Micromonospora</taxon>
    </lineage>
</organism>
<evidence type="ECO:0000259" key="20">
    <source>
        <dbReference type="PROSITE" id="PS51007"/>
    </source>
</evidence>
<evidence type="ECO:0000256" key="5">
    <source>
        <dbReference type="ARBA" id="ARBA00022475"/>
    </source>
</evidence>
<evidence type="ECO:0000256" key="3">
    <source>
        <dbReference type="ARBA" id="ARBA00017819"/>
    </source>
</evidence>
<reference evidence="22" key="1">
    <citation type="submission" date="2016-06" db="EMBL/GenBank/DDBJ databases">
        <authorList>
            <person name="Varghese N."/>
            <person name="Submissions Spin"/>
        </authorList>
    </citation>
    <scope>NUCLEOTIDE SEQUENCE [LARGE SCALE GENOMIC DNA]</scope>
    <source>
        <strain evidence="22">DSM 43903</strain>
    </source>
</reference>
<evidence type="ECO:0000256" key="15">
    <source>
        <dbReference type="ARBA" id="ARBA00023136"/>
    </source>
</evidence>
<comment type="subcellular location">
    <subcellularLocation>
        <location evidence="1 17">Cell membrane</location>
        <topology evidence="1 17">Multi-pass membrane protein</topology>
    </subcellularLocation>
</comment>
<dbReference type="PIRSF" id="PIRSF000007">
    <property type="entry name" value="Ubiq_cycred_cyc"/>
    <property type="match status" value="1"/>
</dbReference>
<dbReference type="PANTHER" id="PTHR33751">
    <property type="entry name" value="CBB3-TYPE CYTOCHROME C OXIDASE SUBUNIT FIXP"/>
    <property type="match status" value="1"/>
</dbReference>
<evidence type="ECO:0000256" key="8">
    <source>
        <dbReference type="ARBA" id="ARBA00022692"/>
    </source>
</evidence>
<dbReference type="GO" id="GO:0008121">
    <property type="term" value="F:quinol-cytochrome-c reductase activity"/>
    <property type="evidence" value="ECO:0007669"/>
    <property type="project" value="UniProtKB-UniRule"/>
</dbReference>
<keyword evidence="4 17" id="KW-0813">Transport</keyword>
<evidence type="ECO:0000256" key="17">
    <source>
        <dbReference type="PIRNR" id="PIRNR000007"/>
    </source>
</evidence>
<evidence type="ECO:0000256" key="1">
    <source>
        <dbReference type="ARBA" id="ARBA00004651"/>
    </source>
</evidence>
<feature type="domain" description="Cytochrome c" evidence="20">
    <location>
        <begin position="162"/>
        <end position="240"/>
    </location>
</feature>
<accession>A0A1C6TU24</accession>
<comment type="PTM">
    <text evidence="18">Binds 2 heme c groups covalently per subunit.</text>
</comment>
<feature type="transmembrane region" description="Helical" evidence="17">
    <location>
        <begin position="260"/>
        <end position="279"/>
    </location>
</feature>
<evidence type="ECO:0000256" key="7">
    <source>
        <dbReference type="ARBA" id="ARBA00022660"/>
    </source>
</evidence>
<dbReference type="RefSeq" id="WP_091094998.1">
    <property type="nucleotide sequence ID" value="NZ_FMHZ01000002.1"/>
</dbReference>
<keyword evidence="22" id="KW-1185">Reference proteome</keyword>
<keyword evidence="10" id="KW-0677">Repeat</keyword>
<feature type="binding site" description="covalent" evidence="18">
    <location>
        <position position="79"/>
    </location>
    <ligand>
        <name>heme c</name>
        <dbReference type="ChEBI" id="CHEBI:61717"/>
        <label>1</label>
    </ligand>
</feature>
<dbReference type="SUPFAM" id="SSF46626">
    <property type="entry name" value="Cytochrome c"/>
    <property type="match status" value="2"/>
</dbReference>
<dbReference type="InterPro" id="IPR009056">
    <property type="entry name" value="Cyt_c-like_dom"/>
</dbReference>
<evidence type="ECO:0000256" key="14">
    <source>
        <dbReference type="ARBA" id="ARBA00023004"/>
    </source>
</evidence>
<evidence type="ECO:0000256" key="19">
    <source>
        <dbReference type="PIRSR" id="PIRSR000007-51"/>
    </source>
</evidence>
<evidence type="ECO:0000256" key="6">
    <source>
        <dbReference type="ARBA" id="ARBA00022617"/>
    </source>
</evidence>
<keyword evidence="5 17" id="KW-1003">Cell membrane</keyword>
<dbReference type="EC" id="7.1.1.8" evidence="2 17"/>
<dbReference type="Pfam" id="PF00034">
    <property type="entry name" value="Cytochrom_C"/>
    <property type="match status" value="1"/>
</dbReference>
<dbReference type="InterPro" id="IPR050597">
    <property type="entry name" value="Cytochrome_c_Oxidase_Subunit"/>
</dbReference>
<dbReference type="GO" id="GO:0020037">
    <property type="term" value="F:heme binding"/>
    <property type="evidence" value="ECO:0007669"/>
    <property type="project" value="UniProtKB-UniRule"/>
</dbReference>
<dbReference type="InterPro" id="IPR009152">
    <property type="entry name" value="bc1_cytC-su"/>
</dbReference>
<dbReference type="OrthoDB" id="9811281at2"/>
<keyword evidence="14 17" id="KW-0408">Iron</keyword>
<keyword evidence="12 17" id="KW-0249">Electron transport</keyword>
<evidence type="ECO:0000256" key="11">
    <source>
        <dbReference type="ARBA" id="ARBA00022967"/>
    </source>
</evidence>
<dbReference type="Pfam" id="PF13442">
    <property type="entry name" value="Cytochrome_CBB3"/>
    <property type="match status" value="1"/>
</dbReference>
<keyword evidence="7 17" id="KW-0679">Respiratory chain</keyword>
<evidence type="ECO:0000256" key="10">
    <source>
        <dbReference type="ARBA" id="ARBA00022737"/>
    </source>
</evidence>
<feature type="domain" description="Cytochrome c" evidence="20">
    <location>
        <begin position="66"/>
        <end position="146"/>
    </location>
</feature>
<keyword evidence="13 17" id="KW-1133">Transmembrane helix</keyword>
<feature type="binding site" description="covalent" evidence="18">
    <location>
        <position position="178"/>
    </location>
    <ligand>
        <name>heme c</name>
        <dbReference type="ChEBI" id="CHEBI:61717"/>
        <label>2</label>
    </ligand>
</feature>
<comment type="catalytic activity">
    <reaction evidence="16 17">
        <text>a quinol + 2 Fe(III)-[cytochrome c](out) = a quinone + 2 Fe(II)-[cytochrome c](out) + 2 H(+)(out)</text>
        <dbReference type="Rhea" id="RHEA:11484"/>
        <dbReference type="Rhea" id="RHEA-COMP:10350"/>
        <dbReference type="Rhea" id="RHEA-COMP:14399"/>
        <dbReference type="ChEBI" id="CHEBI:15378"/>
        <dbReference type="ChEBI" id="CHEBI:24646"/>
        <dbReference type="ChEBI" id="CHEBI:29033"/>
        <dbReference type="ChEBI" id="CHEBI:29034"/>
        <dbReference type="ChEBI" id="CHEBI:132124"/>
        <dbReference type="EC" id="7.1.1.8"/>
    </reaction>
</comment>
<gene>
    <name evidence="21" type="ORF">GA0070606_0669</name>
</gene>
<feature type="binding site" description="axial binding residue" evidence="19">
    <location>
        <position position="179"/>
    </location>
    <ligand>
        <name>heme c</name>
        <dbReference type="ChEBI" id="CHEBI:61717"/>
        <label>2</label>
    </ligand>
    <ligandPart>
        <name>Fe</name>
        <dbReference type="ChEBI" id="CHEBI:18248"/>
    </ligandPart>
</feature>
<evidence type="ECO:0000256" key="16">
    <source>
        <dbReference type="ARBA" id="ARBA00029351"/>
    </source>
</evidence>
<comment type="subunit">
    <text evidence="17">The cytochrome bc1 complex is composed of a cytochrome b (QcrB), the Rieske iron-sulfur protein (QcrA) and a diheme cytochrome c (QcrC) subunit.</text>
</comment>
<dbReference type="Gene3D" id="1.10.760.10">
    <property type="entry name" value="Cytochrome c-like domain"/>
    <property type="match status" value="2"/>
</dbReference>
<protein>
    <recommendedName>
        <fullName evidence="3 17">Cytochrome bc1 complex cytochrome c subunit</fullName>
        <ecNumber evidence="2 17">7.1.1.8</ecNumber>
    </recommendedName>
</protein>
<dbReference type="GO" id="GO:0005886">
    <property type="term" value="C:plasma membrane"/>
    <property type="evidence" value="ECO:0007669"/>
    <property type="project" value="UniProtKB-SubCell"/>
</dbReference>
<keyword evidence="9 17" id="KW-0479">Metal-binding</keyword>
<keyword evidence="11 17" id="KW-1278">Translocase</keyword>
<evidence type="ECO:0000256" key="9">
    <source>
        <dbReference type="ARBA" id="ARBA00022723"/>
    </source>
</evidence>
<feature type="binding site" description="covalent" evidence="18">
    <location>
        <position position="82"/>
    </location>
    <ligand>
        <name>heme c</name>
        <dbReference type="ChEBI" id="CHEBI:61717"/>
        <label>1</label>
    </ligand>
</feature>
<evidence type="ECO:0000256" key="13">
    <source>
        <dbReference type="ARBA" id="ARBA00022989"/>
    </source>
</evidence>
<evidence type="ECO:0000313" key="21">
    <source>
        <dbReference type="EMBL" id="SCL45247.1"/>
    </source>
</evidence>
<evidence type="ECO:0000256" key="2">
    <source>
        <dbReference type="ARBA" id="ARBA00012951"/>
    </source>
</evidence>
<proteinExistence type="predicted"/>
<dbReference type="GO" id="GO:0005506">
    <property type="term" value="F:iron ion binding"/>
    <property type="evidence" value="ECO:0007669"/>
    <property type="project" value="UniProtKB-UniRule"/>
</dbReference>
<dbReference type="PANTHER" id="PTHR33751:SF13">
    <property type="entry name" value="CYTOCHROME BC1 COMPLEX CYTOCHROME C SUBUNIT"/>
    <property type="match status" value="1"/>
</dbReference>
<dbReference type="Proteomes" id="UP000199001">
    <property type="component" value="Unassembled WGS sequence"/>
</dbReference>
<feature type="binding site" description="axial binding residue" evidence="19">
    <location>
        <position position="83"/>
    </location>
    <ligand>
        <name>heme c</name>
        <dbReference type="ChEBI" id="CHEBI:61717"/>
        <label>1</label>
    </ligand>
    <ligandPart>
        <name>Fe</name>
        <dbReference type="ChEBI" id="CHEBI:18248"/>
    </ligandPart>
</feature>
<dbReference type="EMBL" id="FMHZ01000002">
    <property type="protein sequence ID" value="SCL45247.1"/>
    <property type="molecule type" value="Genomic_DNA"/>
</dbReference>
<dbReference type="AlphaFoldDB" id="A0A1C6TU24"/>
<keyword evidence="6 17" id="KW-0349">Heme</keyword>
<evidence type="ECO:0000256" key="12">
    <source>
        <dbReference type="ARBA" id="ARBA00022982"/>
    </source>
</evidence>
<dbReference type="InterPro" id="IPR036909">
    <property type="entry name" value="Cyt_c-like_dom_sf"/>
</dbReference>